<sequence length="85" mass="9542">MIDVKEAVRIASDHFTAFFEGKRVGEQLLEEVELSEDKKLWQITIGYDWQPGSGTASLGPGQRMFKVLHVDVETGAVLAMRKTTF</sequence>
<dbReference type="RefSeq" id="WP_237377910.1">
    <property type="nucleotide sequence ID" value="NZ_CP071793.1"/>
</dbReference>
<dbReference type="Proteomes" id="UP000663929">
    <property type="component" value="Chromosome"/>
</dbReference>
<evidence type="ECO:0000313" key="1">
    <source>
        <dbReference type="EMBL" id="QTD48251.1"/>
    </source>
</evidence>
<dbReference type="AlphaFoldDB" id="A0A8A4THG7"/>
<name>A0A8A4THG7_SULCO</name>
<evidence type="ECO:0000313" key="2">
    <source>
        <dbReference type="Proteomes" id="UP000663929"/>
    </source>
</evidence>
<dbReference type="KEGG" id="scor:J3U87_21925"/>
<keyword evidence="2" id="KW-1185">Reference proteome</keyword>
<reference evidence="1" key="1">
    <citation type="submission" date="2021-03" db="EMBL/GenBank/DDBJ databases">
        <title>Acanthopleuribacteraceae sp. M133.</title>
        <authorList>
            <person name="Wang G."/>
        </authorList>
    </citation>
    <scope>NUCLEOTIDE SEQUENCE</scope>
    <source>
        <strain evidence="1">M133</strain>
    </source>
</reference>
<dbReference type="EMBL" id="CP071793">
    <property type="protein sequence ID" value="QTD48251.1"/>
    <property type="molecule type" value="Genomic_DNA"/>
</dbReference>
<organism evidence="1 2">
    <name type="scientific">Sulfidibacter corallicola</name>
    <dbReference type="NCBI Taxonomy" id="2818388"/>
    <lineage>
        <taxon>Bacteria</taxon>
        <taxon>Pseudomonadati</taxon>
        <taxon>Acidobacteriota</taxon>
        <taxon>Holophagae</taxon>
        <taxon>Acanthopleuribacterales</taxon>
        <taxon>Acanthopleuribacteraceae</taxon>
        <taxon>Sulfidibacter</taxon>
    </lineage>
</organism>
<gene>
    <name evidence="1" type="ORF">J3U87_21925</name>
</gene>
<protein>
    <recommendedName>
        <fullName evidence="3">NTF2 fold immunity protein</fullName>
    </recommendedName>
</protein>
<accession>A0A8A4THG7</accession>
<evidence type="ECO:0008006" key="3">
    <source>
        <dbReference type="Google" id="ProtNLM"/>
    </source>
</evidence>
<proteinExistence type="predicted"/>